<feature type="compositionally biased region" description="Basic and acidic residues" evidence="1">
    <location>
        <begin position="84"/>
        <end position="94"/>
    </location>
</feature>
<proteinExistence type="predicted"/>
<gene>
    <name evidence="3" type="ORF">ACFQY0_04305</name>
</gene>
<reference evidence="4" key="1">
    <citation type="journal article" date="2019" name="Int. J. Syst. Evol. Microbiol.">
        <title>The Global Catalogue of Microorganisms (GCM) 10K type strain sequencing project: providing services to taxonomists for standard genome sequencing and annotation.</title>
        <authorList>
            <consortium name="The Broad Institute Genomics Platform"/>
            <consortium name="The Broad Institute Genome Sequencing Center for Infectious Disease"/>
            <person name="Wu L."/>
            <person name="Ma J."/>
        </authorList>
    </citation>
    <scope>NUCLEOTIDE SEQUENCE [LARGE SCALE GENOMIC DNA]</scope>
    <source>
        <strain evidence="4">CGMCC 4.1467</strain>
    </source>
</reference>
<protein>
    <recommendedName>
        <fullName evidence="5">DUF3552 domain-containing protein</fullName>
    </recommendedName>
</protein>
<evidence type="ECO:0000256" key="1">
    <source>
        <dbReference type="SAM" id="MobiDB-lite"/>
    </source>
</evidence>
<evidence type="ECO:0008006" key="5">
    <source>
        <dbReference type="Google" id="ProtNLM"/>
    </source>
</evidence>
<dbReference type="Proteomes" id="UP001596472">
    <property type="component" value="Unassembled WGS sequence"/>
</dbReference>
<dbReference type="RefSeq" id="WP_379709521.1">
    <property type="nucleotide sequence ID" value="NZ_JBHTBS010000002.1"/>
</dbReference>
<feature type="signal peptide" evidence="2">
    <location>
        <begin position="1"/>
        <end position="19"/>
    </location>
</feature>
<sequence>MANIFAILTAVLLAASAFLALKNKEAYTKEIDDRKIAETRLATTQTKLAGLQKRRNDTIAEKNETMQATVGLREEEEQQTAKNDAVKKDISAKREQSESQAAEIAEIKEKTAKAGELKELAGKIKRLQEDIVGLEDEKAAKESQRTNLLAQRESTQSTVTAYNEETRKISSKKSFGNARISSIFGPWGFVTLSAGNNGGIVSGSTLNVVRGGEPIAELRVRSVESNRASADVVPNSLAEDTTLMVGDKVVPAEPSAPAEAN</sequence>
<accession>A0ABW2L5G4</accession>
<feature type="region of interest" description="Disordered" evidence="1">
    <location>
        <begin position="75"/>
        <end position="94"/>
    </location>
</feature>
<keyword evidence="4" id="KW-1185">Reference proteome</keyword>
<organism evidence="3 4">
    <name type="scientific">Haloferula chungangensis</name>
    <dbReference type="NCBI Taxonomy" id="1048331"/>
    <lineage>
        <taxon>Bacteria</taxon>
        <taxon>Pseudomonadati</taxon>
        <taxon>Verrucomicrobiota</taxon>
        <taxon>Verrucomicrobiia</taxon>
        <taxon>Verrucomicrobiales</taxon>
        <taxon>Verrucomicrobiaceae</taxon>
        <taxon>Haloferula</taxon>
    </lineage>
</organism>
<dbReference type="EMBL" id="JBHTBS010000002">
    <property type="protein sequence ID" value="MFC7336390.1"/>
    <property type="molecule type" value="Genomic_DNA"/>
</dbReference>
<keyword evidence="2" id="KW-0732">Signal</keyword>
<feature type="chain" id="PRO_5047265485" description="DUF3552 domain-containing protein" evidence="2">
    <location>
        <begin position="20"/>
        <end position="261"/>
    </location>
</feature>
<evidence type="ECO:0000313" key="4">
    <source>
        <dbReference type="Proteomes" id="UP001596472"/>
    </source>
</evidence>
<evidence type="ECO:0000256" key="2">
    <source>
        <dbReference type="SAM" id="SignalP"/>
    </source>
</evidence>
<comment type="caution">
    <text evidence="3">The sequence shown here is derived from an EMBL/GenBank/DDBJ whole genome shotgun (WGS) entry which is preliminary data.</text>
</comment>
<evidence type="ECO:0000313" key="3">
    <source>
        <dbReference type="EMBL" id="MFC7336390.1"/>
    </source>
</evidence>
<name>A0ABW2L5G4_9BACT</name>